<comment type="similarity">
    <text evidence="2">Belongs to the RLP family.</text>
</comment>
<dbReference type="AlphaFoldDB" id="A0ABD3LNT2"/>
<dbReference type="PRINTS" id="PR00019">
    <property type="entry name" value="LEURICHRPT"/>
</dbReference>
<proteinExistence type="inferred from homology"/>
<evidence type="ECO:0000256" key="12">
    <source>
        <dbReference type="SAM" id="Phobius"/>
    </source>
</evidence>
<dbReference type="FunFam" id="3.80.10.10:FF:000041">
    <property type="entry name" value="LRR receptor-like serine/threonine-protein kinase ERECTA"/>
    <property type="match status" value="2"/>
</dbReference>
<organism evidence="15 16">
    <name type="scientific">Eucalyptus globulus</name>
    <name type="common">Tasmanian blue gum</name>
    <dbReference type="NCBI Taxonomy" id="34317"/>
    <lineage>
        <taxon>Eukaryota</taxon>
        <taxon>Viridiplantae</taxon>
        <taxon>Streptophyta</taxon>
        <taxon>Embryophyta</taxon>
        <taxon>Tracheophyta</taxon>
        <taxon>Spermatophyta</taxon>
        <taxon>Magnoliopsida</taxon>
        <taxon>eudicotyledons</taxon>
        <taxon>Gunneridae</taxon>
        <taxon>Pentapetalae</taxon>
        <taxon>rosids</taxon>
        <taxon>malvids</taxon>
        <taxon>Myrtales</taxon>
        <taxon>Myrtaceae</taxon>
        <taxon>Myrtoideae</taxon>
        <taxon>Eucalypteae</taxon>
        <taxon>Eucalyptus</taxon>
    </lineage>
</organism>
<evidence type="ECO:0000256" key="4">
    <source>
        <dbReference type="ARBA" id="ARBA00022614"/>
    </source>
</evidence>
<comment type="subcellular location">
    <subcellularLocation>
        <location evidence="1">Cell membrane</location>
        <topology evidence="1">Single-pass type I membrane protein</topology>
    </subcellularLocation>
</comment>
<keyword evidence="6 13" id="KW-0732">Signal</keyword>
<protein>
    <recommendedName>
        <fullName evidence="14">Disease resistance R13L4/SHOC-2-like LRR domain-containing protein</fullName>
    </recommendedName>
</protein>
<keyword evidence="16" id="KW-1185">Reference proteome</keyword>
<evidence type="ECO:0000256" key="7">
    <source>
        <dbReference type="ARBA" id="ARBA00022737"/>
    </source>
</evidence>
<dbReference type="InterPro" id="IPR003591">
    <property type="entry name" value="Leu-rich_rpt_typical-subtyp"/>
</dbReference>
<feature type="chain" id="PRO_5044774314" description="Disease resistance R13L4/SHOC-2-like LRR domain-containing protein" evidence="13">
    <location>
        <begin position="26"/>
        <end position="1039"/>
    </location>
</feature>
<sequence length="1039" mass="115030">MNGSMVSWLLLAISTISIFSDVATASASDQCLRVDQRLLLLELRNSLVFNASESSKLVQWDQSANSWSGVTCEDGLVVGLDLSEESISGGIDDSSSLFRLEFLRSLNLAFNAFYTLAIPSSLANLSRLAHLNLSNAGFAGQIPVELSCLTKLHTLDLSWAGLKLEKPDLRSLIGDLRELRELYLDGVNMFACRNEWCDALSSSVPKLEVLSMSSCSLSGPINASLMSLANLLVIQLGGNALSATVPSFLSNFSNLKTLSLWGAGLYGEFPHEIFQVQTLQTLDLSSNSLQGPLPEFPKNNSLQTLVLSDTDMIGRLPDSIGNLRNLSTIELEGCFFVGNIPSSFTNLSRLSYLIFSSNSFTGPIPSLSKSKNLVRITLSSNFLTGPIDSIQWESLSSLLILDLRSNLLEGNIPSSLFMHPSIKDLLLSNNRFSSQLKGSFHAPSHMLKTLDLSNNDIGGELPMFIWELRGLNQLSLSSNNLSGSFHINWVQQLRNLSYLDLSYNFFSINATNSASQASSFPNLTSLYFASCQLTTLPQFLANQSKLSFIDLSHNYIRGIIPRWIWTLKSLNHLNLSSNLFEDSETPLGNLTSTLDIIDLHSNKLRGNMLPFQSSASYLDFSNNNINSIIPDDISDDLSKLAFFSLSKNNLHGCIPQSICKIGTLEVLDLSHNHLNGSIPDCLMEESPIVLNLRNNQLNGKIPQNIPITCNLEILDISENLLQGHIPLSLGNCGKLDFLNIGDNKIDGRFPCHLEHMSNLSVLVLRSNKLYGEIGCTYSDNTWEMLQIIDLSSNYFNGTLPMSLLASWVAMKTNVDYDPPQYMIYYDTLDTIRIYYEDTMRVTLKGVKLEFVKIPTLFKLIDFSSNRLEGPIPNTLGDLKLLHVLNLSHNALSGSIPPVLGNLGQLESLDLSGNYLNGTIPAQLVNLNFLSVLNLSNNQLVGNIPISGQFLTFSKSSFEGNLRLCGLLLNKSCSITTNGMEEASDDGDYDDGEEMWFYMGISLGFVIGFWLFCGPLVFLRSWRFAYYQFWDEVVLRLSRS</sequence>
<keyword evidence="5 12" id="KW-0812">Transmembrane</keyword>
<keyword evidence="8 12" id="KW-1133">Transmembrane helix</keyword>
<dbReference type="InterPro" id="IPR055414">
    <property type="entry name" value="LRR_R13L4/SHOC2-like"/>
</dbReference>
<dbReference type="PANTHER" id="PTHR27000">
    <property type="entry name" value="LEUCINE-RICH REPEAT RECEPTOR-LIKE PROTEIN KINASE FAMILY PROTEIN-RELATED"/>
    <property type="match status" value="1"/>
</dbReference>
<dbReference type="Pfam" id="PF00560">
    <property type="entry name" value="LRR_1"/>
    <property type="match status" value="8"/>
</dbReference>
<name>A0ABD3LNT2_EUCGL</name>
<feature type="domain" description="Disease resistance R13L4/SHOC-2-like LRR" evidence="14">
    <location>
        <begin position="302"/>
        <end position="536"/>
    </location>
</feature>
<dbReference type="InterPro" id="IPR032675">
    <property type="entry name" value="LRR_dom_sf"/>
</dbReference>
<dbReference type="FunFam" id="3.80.10.10:FF:000213">
    <property type="entry name" value="Tyrosine-sulfated glycopeptide receptor 1"/>
    <property type="match status" value="2"/>
</dbReference>
<gene>
    <name evidence="15" type="ORF">ACJRO7_000784</name>
</gene>
<keyword evidence="9 12" id="KW-0472">Membrane</keyword>
<evidence type="ECO:0000259" key="14">
    <source>
        <dbReference type="Pfam" id="PF23598"/>
    </source>
</evidence>
<dbReference type="Pfam" id="PF23598">
    <property type="entry name" value="LRR_14"/>
    <property type="match status" value="1"/>
</dbReference>
<keyword evidence="4" id="KW-0433">Leucine-rich repeat</keyword>
<keyword evidence="11" id="KW-0325">Glycoprotein</keyword>
<dbReference type="SUPFAM" id="SSF52058">
    <property type="entry name" value="L domain-like"/>
    <property type="match status" value="3"/>
</dbReference>
<dbReference type="InterPro" id="IPR001611">
    <property type="entry name" value="Leu-rich_rpt"/>
</dbReference>
<evidence type="ECO:0000256" key="8">
    <source>
        <dbReference type="ARBA" id="ARBA00022989"/>
    </source>
</evidence>
<evidence type="ECO:0000256" key="1">
    <source>
        <dbReference type="ARBA" id="ARBA00004251"/>
    </source>
</evidence>
<dbReference type="Proteomes" id="UP001634007">
    <property type="component" value="Unassembled WGS sequence"/>
</dbReference>
<evidence type="ECO:0000256" key="5">
    <source>
        <dbReference type="ARBA" id="ARBA00022692"/>
    </source>
</evidence>
<dbReference type="PANTHER" id="PTHR27000:SF803">
    <property type="entry name" value="RECEPTOR-LIKE PROTEIN 45"/>
    <property type="match status" value="1"/>
</dbReference>
<evidence type="ECO:0000256" key="10">
    <source>
        <dbReference type="ARBA" id="ARBA00023170"/>
    </source>
</evidence>
<dbReference type="EMBL" id="JBJKBG010000001">
    <property type="protein sequence ID" value="KAL3753439.1"/>
    <property type="molecule type" value="Genomic_DNA"/>
</dbReference>
<comment type="caution">
    <text evidence="15">The sequence shown here is derived from an EMBL/GenBank/DDBJ whole genome shotgun (WGS) entry which is preliminary data.</text>
</comment>
<accession>A0ABD3LNT2</accession>
<keyword evidence="7" id="KW-0677">Repeat</keyword>
<keyword evidence="3" id="KW-1003">Cell membrane</keyword>
<evidence type="ECO:0000256" key="6">
    <source>
        <dbReference type="ARBA" id="ARBA00022729"/>
    </source>
</evidence>
<evidence type="ECO:0000256" key="9">
    <source>
        <dbReference type="ARBA" id="ARBA00023136"/>
    </source>
</evidence>
<reference evidence="15 16" key="1">
    <citation type="submission" date="2024-11" db="EMBL/GenBank/DDBJ databases">
        <title>Chromosome-level genome assembly of Eucalyptus globulus Labill. provides insights into its genome evolution.</title>
        <authorList>
            <person name="Li X."/>
        </authorList>
    </citation>
    <scope>NUCLEOTIDE SEQUENCE [LARGE SCALE GENOMIC DNA]</scope>
    <source>
        <strain evidence="15">CL2024</strain>
        <tissue evidence="15">Fresh tender leaves</tissue>
    </source>
</reference>
<keyword evidence="10" id="KW-0675">Receptor</keyword>
<dbReference type="Gene3D" id="3.80.10.10">
    <property type="entry name" value="Ribonuclease Inhibitor"/>
    <property type="match status" value="5"/>
</dbReference>
<evidence type="ECO:0000313" key="16">
    <source>
        <dbReference type="Proteomes" id="UP001634007"/>
    </source>
</evidence>
<dbReference type="SMART" id="SM00369">
    <property type="entry name" value="LRR_TYP"/>
    <property type="match status" value="8"/>
</dbReference>
<evidence type="ECO:0000256" key="3">
    <source>
        <dbReference type="ARBA" id="ARBA00022475"/>
    </source>
</evidence>
<evidence type="ECO:0000256" key="11">
    <source>
        <dbReference type="ARBA" id="ARBA00023180"/>
    </source>
</evidence>
<feature type="signal peptide" evidence="13">
    <location>
        <begin position="1"/>
        <end position="25"/>
    </location>
</feature>
<evidence type="ECO:0000256" key="13">
    <source>
        <dbReference type="SAM" id="SignalP"/>
    </source>
</evidence>
<evidence type="ECO:0000313" key="15">
    <source>
        <dbReference type="EMBL" id="KAL3753439.1"/>
    </source>
</evidence>
<feature type="transmembrane region" description="Helical" evidence="12">
    <location>
        <begin position="994"/>
        <end position="1018"/>
    </location>
</feature>
<dbReference type="GO" id="GO:0005886">
    <property type="term" value="C:plasma membrane"/>
    <property type="evidence" value="ECO:0007669"/>
    <property type="project" value="UniProtKB-SubCell"/>
</dbReference>
<evidence type="ECO:0000256" key="2">
    <source>
        <dbReference type="ARBA" id="ARBA00009592"/>
    </source>
</evidence>